<dbReference type="EMBL" id="PDUG01000002">
    <property type="protein sequence ID" value="PIC47949.1"/>
    <property type="molecule type" value="Genomic_DNA"/>
</dbReference>
<evidence type="ECO:0000259" key="2">
    <source>
        <dbReference type="PROSITE" id="PS50144"/>
    </source>
</evidence>
<dbReference type="PANTHER" id="PTHR22743:SF165">
    <property type="entry name" value="BTB AND MATH DOMAIN CONTAINING-RELATED"/>
    <property type="match status" value="1"/>
</dbReference>
<feature type="domain" description="BTB" evidence="1">
    <location>
        <begin position="218"/>
        <end position="277"/>
    </location>
</feature>
<dbReference type="PROSITE" id="PS50144">
    <property type="entry name" value="MATH"/>
    <property type="match status" value="1"/>
</dbReference>
<proteinExistence type="predicted"/>
<evidence type="ECO:0008006" key="5">
    <source>
        <dbReference type="Google" id="ProtNLM"/>
    </source>
</evidence>
<dbReference type="AlphaFoldDB" id="A0A2G5V833"/>
<dbReference type="InterPro" id="IPR052664">
    <property type="entry name" value="BTB-MATH_domain_protein"/>
</dbReference>
<dbReference type="SMART" id="SM00225">
    <property type="entry name" value="BTB"/>
    <property type="match status" value="1"/>
</dbReference>
<dbReference type="SUPFAM" id="SSF54695">
    <property type="entry name" value="POZ domain"/>
    <property type="match status" value="1"/>
</dbReference>
<protein>
    <recommendedName>
        <fullName evidence="5">BTB domain-containing protein</fullName>
    </recommendedName>
</protein>
<dbReference type="InterPro" id="IPR002083">
    <property type="entry name" value="MATH/TRAF_dom"/>
</dbReference>
<name>A0A2G5V833_9PELO</name>
<dbReference type="PROSITE" id="PS50097">
    <property type="entry name" value="BTB"/>
    <property type="match status" value="1"/>
</dbReference>
<sequence length="376" mass="43541">MANNEKIETVVENEVVEKLKIVVAAETEEIKNSQKRKFDEISEKLQQIEGSVSKMSKLEKSIVLNNQNKKELKSGKGFVLKHTFVNVTNLKEGDRAISQTEEHFNLEWYMVIHSSKSHIGLYVCCKPDEPVEKKYAIETKIEFRMMGPDDNKVSKTKRHCFENNKRLAYNGFMKWKEMKQDYLIDDRLTIEVDVEILKMSEFEKERNRKFDESQKDVSDVILVVQSTKFYVLKMYLALQSSYFKSLFLGNFDESQKNEIELKDINSDDFQNFLELIHGESSIDDSTVSGILHLAEMYDAPTAIRRCEEFLLKNSQKDTAQKLQLALRYNLENLKSKCLTEINTIPDIESILAANLPEMNVSTAEALLHKCIAFSKK</sequence>
<dbReference type="PANTHER" id="PTHR22743">
    <property type="entry name" value="MEPRIN/TRAF-LIKE MATH FAMILY-C.ELEGANS"/>
    <property type="match status" value="1"/>
</dbReference>
<dbReference type="Pfam" id="PF00651">
    <property type="entry name" value="BTB"/>
    <property type="match status" value="1"/>
</dbReference>
<dbReference type="CDD" id="cd18186">
    <property type="entry name" value="BTB_POZ_ZBTB_KLHL-like"/>
    <property type="match status" value="1"/>
</dbReference>
<dbReference type="Gene3D" id="3.30.710.10">
    <property type="entry name" value="Potassium Channel Kv1.1, Chain A"/>
    <property type="match status" value="1"/>
</dbReference>
<dbReference type="InterPro" id="IPR011333">
    <property type="entry name" value="SKP1/BTB/POZ_sf"/>
</dbReference>
<dbReference type="SUPFAM" id="SSF49599">
    <property type="entry name" value="TRAF domain-like"/>
    <property type="match status" value="1"/>
</dbReference>
<dbReference type="CDD" id="cd00121">
    <property type="entry name" value="MATH"/>
    <property type="match status" value="1"/>
</dbReference>
<organism evidence="3 4">
    <name type="scientific">Caenorhabditis nigoni</name>
    <dbReference type="NCBI Taxonomy" id="1611254"/>
    <lineage>
        <taxon>Eukaryota</taxon>
        <taxon>Metazoa</taxon>
        <taxon>Ecdysozoa</taxon>
        <taxon>Nematoda</taxon>
        <taxon>Chromadorea</taxon>
        <taxon>Rhabditida</taxon>
        <taxon>Rhabditina</taxon>
        <taxon>Rhabditomorpha</taxon>
        <taxon>Rhabditoidea</taxon>
        <taxon>Rhabditidae</taxon>
        <taxon>Peloderinae</taxon>
        <taxon>Caenorhabditis</taxon>
    </lineage>
</organism>
<evidence type="ECO:0000313" key="3">
    <source>
        <dbReference type="EMBL" id="PIC47949.1"/>
    </source>
</evidence>
<evidence type="ECO:0000313" key="4">
    <source>
        <dbReference type="Proteomes" id="UP000230233"/>
    </source>
</evidence>
<dbReference type="InterPro" id="IPR008974">
    <property type="entry name" value="TRAF-like"/>
</dbReference>
<keyword evidence="4" id="KW-1185">Reference proteome</keyword>
<dbReference type="Gene3D" id="2.60.210.10">
    <property type="entry name" value="Apoptosis, Tumor Necrosis Factor Receptor Associated Protein 2, Chain A"/>
    <property type="match status" value="1"/>
</dbReference>
<dbReference type="Proteomes" id="UP000230233">
    <property type="component" value="Chromosome II"/>
</dbReference>
<accession>A0A2G5V833</accession>
<dbReference type="InterPro" id="IPR000210">
    <property type="entry name" value="BTB/POZ_dom"/>
</dbReference>
<gene>
    <name evidence="3" type="primary">Cnig_chr_II.g7113</name>
    <name evidence="3" type="ORF">B9Z55_007113</name>
</gene>
<dbReference type="Pfam" id="PF00917">
    <property type="entry name" value="MATH"/>
    <property type="match status" value="1"/>
</dbReference>
<evidence type="ECO:0000259" key="1">
    <source>
        <dbReference type="PROSITE" id="PS50097"/>
    </source>
</evidence>
<dbReference type="SMART" id="SM00061">
    <property type="entry name" value="MATH"/>
    <property type="match status" value="1"/>
</dbReference>
<reference evidence="4" key="1">
    <citation type="submission" date="2017-10" db="EMBL/GenBank/DDBJ databases">
        <title>Rapid genome shrinkage in a self-fertile nematode reveals novel sperm competition proteins.</title>
        <authorList>
            <person name="Yin D."/>
            <person name="Schwarz E.M."/>
            <person name="Thomas C.G."/>
            <person name="Felde R.L."/>
            <person name="Korf I.F."/>
            <person name="Cutter A.D."/>
            <person name="Schartner C.M."/>
            <person name="Ralston E.J."/>
            <person name="Meyer B.J."/>
            <person name="Haag E.S."/>
        </authorList>
    </citation>
    <scope>NUCLEOTIDE SEQUENCE [LARGE SCALE GENOMIC DNA]</scope>
    <source>
        <strain evidence="4">JU1422</strain>
    </source>
</reference>
<comment type="caution">
    <text evidence="3">The sequence shown here is derived from an EMBL/GenBank/DDBJ whole genome shotgun (WGS) entry which is preliminary data.</text>
</comment>
<feature type="domain" description="MATH" evidence="2">
    <location>
        <begin position="77"/>
        <end position="194"/>
    </location>
</feature>